<reference evidence="3" key="1">
    <citation type="submission" date="2020-08" db="EMBL/GenBank/DDBJ databases">
        <title>A bifunctional nitrone conjugated secondary metabolite targeting the ribosome.</title>
        <authorList>
            <person name="Limbrick E.M."/>
            <person name="Graf M."/>
            <person name="Derewacz D.K."/>
            <person name="Nguyen F."/>
            <person name="Spraggins J.M."/>
            <person name="Wieland M."/>
            <person name="Ynigez-Gutierrez A.E."/>
            <person name="Reisman B.J."/>
            <person name="Zinshteyn B."/>
            <person name="McCulloch K."/>
            <person name="Iverson T.M."/>
            <person name="Green R."/>
            <person name="Wilson D.N."/>
            <person name="Bachmann B.O."/>
        </authorList>
    </citation>
    <scope>NUCLEOTIDE SEQUENCE</scope>
    <source>
        <strain evidence="3">Africana</strain>
    </source>
</reference>
<accession>A0A7D5Y9T3</accession>
<keyword evidence="2" id="KW-1133">Transmembrane helix</keyword>
<evidence type="ECO:0000256" key="2">
    <source>
        <dbReference type="SAM" id="Phobius"/>
    </source>
</evidence>
<organism evidence="3">
    <name type="scientific">Micromonospora carbonacea</name>
    <dbReference type="NCBI Taxonomy" id="47853"/>
    <lineage>
        <taxon>Bacteria</taxon>
        <taxon>Bacillati</taxon>
        <taxon>Actinomycetota</taxon>
        <taxon>Actinomycetes</taxon>
        <taxon>Micromonosporales</taxon>
        <taxon>Micromonosporaceae</taxon>
        <taxon>Micromonospora</taxon>
    </lineage>
</organism>
<feature type="compositionally biased region" description="Basic and acidic residues" evidence="1">
    <location>
        <begin position="412"/>
        <end position="427"/>
    </location>
</feature>
<dbReference type="EMBL" id="CP058905">
    <property type="protein sequence ID" value="QLJ99639.1"/>
    <property type="molecule type" value="Genomic_DNA"/>
</dbReference>
<feature type="region of interest" description="Disordered" evidence="1">
    <location>
        <begin position="389"/>
        <end position="447"/>
    </location>
</feature>
<proteinExistence type="predicted"/>
<feature type="transmembrane region" description="Helical" evidence="2">
    <location>
        <begin position="455"/>
        <end position="476"/>
    </location>
</feature>
<keyword evidence="2" id="KW-0472">Membrane</keyword>
<keyword evidence="2" id="KW-0812">Transmembrane</keyword>
<protein>
    <recommendedName>
        <fullName evidence="4">Aminoglycoside phosphotransferase domain-containing protein</fullName>
    </recommendedName>
</protein>
<evidence type="ECO:0000313" key="3">
    <source>
        <dbReference type="EMBL" id="QLJ99639.1"/>
    </source>
</evidence>
<name>A0A7D5Y9T3_9ACTN</name>
<gene>
    <name evidence="3" type="ORF">HZU44_05875</name>
</gene>
<sequence length="502" mass="54804">MAEPLEPYVPDPTLRAALEDFGHQCHREISVPPQTRLDRGYGGATLFVARLTEPVPPGRTLTRKVFVKVLPARSRNREVRGQHRARAAPGDFARRHLAEQIFPPIDLRDGRRLMFEETTTGGARVRALDELDGDDLLAAFRAVLEAVLHEWNGVEPTPGRTHPPTRATALGPYLERELRAAGTWEKVHDAMSIFGFHSGAESLLIDSRPLPNPLRALDPASPYHRQPIDFHPGFAHGDLHGGNVLVPCGADGRPYPERFSLVGLSAIDAEAPLTRDLAALLLATVLRYVPSLTRDESEALITYLVHPQRGRPGTLPGPVAELVRIADEVGTAYARPPGGTPTWRRQARLSLIAQALTCTTFEDLRPGRGLWCLRLAARTMQAHLDEHPLPSAAVPAPPTAVGRWPVSPPAIPRRETDTAHPRQRSDADPPDAGPVAPPVVTARRVGPRGRSPRRMLLWCVLAAALLAAVGIAVWVLDPLAMPRRAGNQPANTGLASFARRCW</sequence>
<dbReference type="AlphaFoldDB" id="A0A7D5Y9T3"/>
<evidence type="ECO:0008006" key="4">
    <source>
        <dbReference type="Google" id="ProtNLM"/>
    </source>
</evidence>
<evidence type="ECO:0000256" key="1">
    <source>
        <dbReference type="SAM" id="MobiDB-lite"/>
    </source>
</evidence>